<gene>
    <name evidence="2" type="ORF">SASPL_129138</name>
</gene>
<reference evidence="2" key="2">
    <citation type="submission" date="2020-08" db="EMBL/GenBank/DDBJ databases">
        <title>Plant Genome Project.</title>
        <authorList>
            <person name="Zhang R.-G."/>
        </authorList>
    </citation>
    <scope>NUCLEOTIDE SEQUENCE</scope>
    <source>
        <strain evidence="2">Huo1</strain>
        <tissue evidence="2">Leaf</tissue>
    </source>
</reference>
<dbReference type="Pfam" id="PF03140">
    <property type="entry name" value="DUF247"/>
    <property type="match status" value="1"/>
</dbReference>
<feature type="transmembrane region" description="Helical" evidence="1">
    <location>
        <begin position="210"/>
        <end position="228"/>
    </location>
</feature>
<keyword evidence="1" id="KW-0812">Transmembrane</keyword>
<accession>A0A8X8XDY1</accession>
<protein>
    <submittedName>
        <fullName evidence="2">Uncharacterized protein</fullName>
    </submittedName>
</protein>
<keyword evidence="1" id="KW-1133">Transmembrane helix</keyword>
<feature type="transmembrane region" description="Helical" evidence="1">
    <location>
        <begin position="262"/>
        <end position="283"/>
    </location>
</feature>
<evidence type="ECO:0000313" key="3">
    <source>
        <dbReference type="Proteomes" id="UP000298416"/>
    </source>
</evidence>
<evidence type="ECO:0000256" key="1">
    <source>
        <dbReference type="SAM" id="Phobius"/>
    </source>
</evidence>
<dbReference type="PANTHER" id="PTHR31170:SF25">
    <property type="entry name" value="BNAA09G04570D PROTEIN"/>
    <property type="match status" value="1"/>
</dbReference>
<dbReference type="PANTHER" id="PTHR31170">
    <property type="entry name" value="BNAC04G53230D PROTEIN"/>
    <property type="match status" value="1"/>
</dbReference>
<name>A0A8X8XDY1_SALSN</name>
<evidence type="ECO:0000313" key="2">
    <source>
        <dbReference type="EMBL" id="KAG6411064.1"/>
    </source>
</evidence>
<reference evidence="2" key="1">
    <citation type="submission" date="2018-01" db="EMBL/GenBank/DDBJ databases">
        <authorList>
            <person name="Mao J.F."/>
        </authorList>
    </citation>
    <scope>NUCLEOTIDE SEQUENCE</scope>
    <source>
        <strain evidence="2">Huo1</strain>
        <tissue evidence="2">Leaf</tissue>
    </source>
</reference>
<dbReference type="Proteomes" id="UP000298416">
    <property type="component" value="Unassembled WGS sequence"/>
</dbReference>
<dbReference type="InterPro" id="IPR004158">
    <property type="entry name" value="DUF247_pln"/>
</dbReference>
<sequence>MRRSQQVYDPVLVSIGPYHHGKPGLRRAEEFKHHCLDRCPGGDEKKKAFFSSKILEEAAAIRDSYAEGKIVEKYDDKSLALMMLLDASIIIDFIHNYLGLPGNSFSDWQQCLGAGSGPLMVRDILLMENQIPLQVLQLFITLQYEKGEAASFLPRLFSMFLSYKRRIVDVDLKNAEILQEIGDPKIHFLEAFRRVIVMKNKKKIKEEDRVMSVYSSIICIVDAGISYMHRSVMDLKAKGIRIRPDPDLSAADITFVPGLSNMIAFEVLAHGCSSLVVLSYAIFLKSLLVQSPQDVKELQTNGVILNRLANLEKVVEVIKDIDTFGED</sequence>
<proteinExistence type="predicted"/>
<keyword evidence="1" id="KW-0472">Membrane</keyword>
<organism evidence="2">
    <name type="scientific">Salvia splendens</name>
    <name type="common">Scarlet sage</name>
    <dbReference type="NCBI Taxonomy" id="180675"/>
    <lineage>
        <taxon>Eukaryota</taxon>
        <taxon>Viridiplantae</taxon>
        <taxon>Streptophyta</taxon>
        <taxon>Embryophyta</taxon>
        <taxon>Tracheophyta</taxon>
        <taxon>Spermatophyta</taxon>
        <taxon>Magnoliopsida</taxon>
        <taxon>eudicotyledons</taxon>
        <taxon>Gunneridae</taxon>
        <taxon>Pentapetalae</taxon>
        <taxon>asterids</taxon>
        <taxon>lamiids</taxon>
        <taxon>Lamiales</taxon>
        <taxon>Lamiaceae</taxon>
        <taxon>Nepetoideae</taxon>
        <taxon>Mentheae</taxon>
        <taxon>Salviinae</taxon>
        <taxon>Salvia</taxon>
        <taxon>Salvia subgen. Calosphace</taxon>
        <taxon>core Calosphace</taxon>
    </lineage>
</organism>
<keyword evidence="3" id="KW-1185">Reference proteome</keyword>
<dbReference type="EMBL" id="PNBA02000010">
    <property type="protein sequence ID" value="KAG6411064.1"/>
    <property type="molecule type" value="Genomic_DNA"/>
</dbReference>
<comment type="caution">
    <text evidence="2">The sequence shown here is derived from an EMBL/GenBank/DDBJ whole genome shotgun (WGS) entry which is preliminary data.</text>
</comment>
<dbReference type="AlphaFoldDB" id="A0A8X8XDY1"/>